<dbReference type="AlphaFoldDB" id="C0EBB8"/>
<evidence type="ECO:0000313" key="2">
    <source>
        <dbReference type="Proteomes" id="UP000003340"/>
    </source>
</evidence>
<accession>C0EBB8</accession>
<comment type="caution">
    <text evidence="1">The sequence shown here is derived from an EMBL/GenBank/DDBJ whole genome shotgun (WGS) entry which is preliminary data.</text>
</comment>
<proteinExistence type="predicted"/>
<name>C0EBB8_9FIRM</name>
<dbReference type="EMBL" id="ACEC01000041">
    <property type="protein sequence ID" value="EEG31194.1"/>
    <property type="molecule type" value="Genomic_DNA"/>
</dbReference>
<sequence length="60" mass="6728">MRIPRIGIKLALFCFSKLFSLPLVGLELLSGESVYKKRNSPHICGEFLFCRDCGRGIPLS</sequence>
<reference evidence="1 2" key="2">
    <citation type="submission" date="2009-02" db="EMBL/GenBank/DDBJ databases">
        <title>Draft genome sequence of Clostridium methylpentosum (DSM 5476).</title>
        <authorList>
            <person name="Sudarsanam P."/>
            <person name="Ley R."/>
            <person name="Guruge J."/>
            <person name="Turnbaugh P.J."/>
            <person name="Mahowald M."/>
            <person name="Liep D."/>
            <person name="Gordon J."/>
        </authorList>
    </citation>
    <scope>NUCLEOTIDE SEQUENCE [LARGE SCALE GENOMIC DNA]</scope>
    <source>
        <strain evidence="1 2">DSM 5476</strain>
    </source>
</reference>
<protein>
    <submittedName>
        <fullName evidence="1">Uncharacterized protein</fullName>
    </submittedName>
</protein>
<evidence type="ECO:0000313" key="1">
    <source>
        <dbReference type="EMBL" id="EEG31194.1"/>
    </source>
</evidence>
<reference evidence="1 2" key="1">
    <citation type="submission" date="2009-01" db="EMBL/GenBank/DDBJ databases">
        <authorList>
            <person name="Fulton L."/>
            <person name="Clifton S."/>
            <person name="Fulton B."/>
            <person name="Xu J."/>
            <person name="Minx P."/>
            <person name="Pepin K.H."/>
            <person name="Johnson M."/>
            <person name="Bhonagiri V."/>
            <person name="Nash W.E."/>
            <person name="Mardis E.R."/>
            <person name="Wilson R.K."/>
        </authorList>
    </citation>
    <scope>NUCLEOTIDE SEQUENCE [LARGE SCALE GENOMIC DNA]</scope>
    <source>
        <strain evidence="1 2">DSM 5476</strain>
    </source>
</reference>
<gene>
    <name evidence="1" type="ORF">CLOSTMETH_01136</name>
</gene>
<dbReference type="Proteomes" id="UP000003340">
    <property type="component" value="Unassembled WGS sequence"/>
</dbReference>
<dbReference type="HOGENOM" id="CLU_2933166_0_0_9"/>
<keyword evidence="2" id="KW-1185">Reference proteome</keyword>
<organism evidence="1 2">
    <name type="scientific">[Clostridium] methylpentosum DSM 5476</name>
    <dbReference type="NCBI Taxonomy" id="537013"/>
    <lineage>
        <taxon>Bacteria</taxon>
        <taxon>Bacillati</taxon>
        <taxon>Bacillota</taxon>
        <taxon>Clostridia</taxon>
        <taxon>Eubacteriales</taxon>
        <taxon>Oscillospiraceae</taxon>
        <taxon>Oscillospiraceae incertae sedis</taxon>
    </lineage>
</organism>